<evidence type="ECO:0000313" key="2">
    <source>
        <dbReference type="Proteomes" id="UP000805193"/>
    </source>
</evidence>
<dbReference type="Proteomes" id="UP000805193">
    <property type="component" value="Unassembled WGS sequence"/>
</dbReference>
<proteinExistence type="predicted"/>
<gene>
    <name evidence="1" type="ORF">HPB47_028353</name>
</gene>
<evidence type="ECO:0000313" key="1">
    <source>
        <dbReference type="EMBL" id="KAG0424416.1"/>
    </source>
</evidence>
<dbReference type="EMBL" id="JABSTQ010009975">
    <property type="protein sequence ID" value="KAG0424416.1"/>
    <property type="molecule type" value="Genomic_DNA"/>
</dbReference>
<accession>A0AC60PUP5</accession>
<protein>
    <submittedName>
        <fullName evidence="1">Uncharacterized protein</fullName>
    </submittedName>
</protein>
<name>A0AC60PUP5_IXOPE</name>
<organism evidence="1 2">
    <name type="scientific">Ixodes persulcatus</name>
    <name type="common">Taiga tick</name>
    <dbReference type="NCBI Taxonomy" id="34615"/>
    <lineage>
        <taxon>Eukaryota</taxon>
        <taxon>Metazoa</taxon>
        <taxon>Ecdysozoa</taxon>
        <taxon>Arthropoda</taxon>
        <taxon>Chelicerata</taxon>
        <taxon>Arachnida</taxon>
        <taxon>Acari</taxon>
        <taxon>Parasitiformes</taxon>
        <taxon>Ixodida</taxon>
        <taxon>Ixodoidea</taxon>
        <taxon>Ixodidae</taxon>
        <taxon>Ixodinae</taxon>
        <taxon>Ixodes</taxon>
    </lineage>
</organism>
<keyword evidence="2" id="KW-1185">Reference proteome</keyword>
<reference evidence="1 2" key="1">
    <citation type="journal article" date="2020" name="Cell">
        <title>Large-Scale Comparative Analyses of Tick Genomes Elucidate Their Genetic Diversity and Vector Capacities.</title>
        <authorList>
            <consortium name="Tick Genome and Microbiome Consortium (TIGMIC)"/>
            <person name="Jia N."/>
            <person name="Wang J."/>
            <person name="Shi W."/>
            <person name="Du L."/>
            <person name="Sun Y."/>
            <person name="Zhan W."/>
            <person name="Jiang J.F."/>
            <person name="Wang Q."/>
            <person name="Zhang B."/>
            <person name="Ji P."/>
            <person name="Bell-Sakyi L."/>
            <person name="Cui X.M."/>
            <person name="Yuan T.T."/>
            <person name="Jiang B.G."/>
            <person name="Yang W.F."/>
            <person name="Lam T.T."/>
            <person name="Chang Q.C."/>
            <person name="Ding S.J."/>
            <person name="Wang X.J."/>
            <person name="Zhu J.G."/>
            <person name="Ruan X.D."/>
            <person name="Zhao L."/>
            <person name="Wei J.T."/>
            <person name="Ye R.Z."/>
            <person name="Que T.C."/>
            <person name="Du C.H."/>
            <person name="Zhou Y.H."/>
            <person name="Cheng J.X."/>
            <person name="Dai P.F."/>
            <person name="Guo W.B."/>
            <person name="Han X.H."/>
            <person name="Huang E.J."/>
            <person name="Li L.F."/>
            <person name="Wei W."/>
            <person name="Gao Y.C."/>
            <person name="Liu J.Z."/>
            <person name="Shao H.Z."/>
            <person name="Wang X."/>
            <person name="Wang C.C."/>
            <person name="Yang T.C."/>
            <person name="Huo Q.B."/>
            <person name="Li W."/>
            <person name="Chen H.Y."/>
            <person name="Chen S.E."/>
            <person name="Zhou L.G."/>
            <person name="Ni X.B."/>
            <person name="Tian J.H."/>
            <person name="Sheng Y."/>
            <person name="Liu T."/>
            <person name="Pan Y.S."/>
            <person name="Xia L.Y."/>
            <person name="Li J."/>
            <person name="Zhao F."/>
            <person name="Cao W.C."/>
        </authorList>
    </citation>
    <scope>NUCLEOTIDE SEQUENCE [LARGE SCALE GENOMIC DNA]</scope>
    <source>
        <strain evidence="1">Iper-2018</strain>
    </source>
</reference>
<comment type="caution">
    <text evidence="1">The sequence shown here is derived from an EMBL/GenBank/DDBJ whole genome shotgun (WGS) entry which is preliminary data.</text>
</comment>
<sequence length="735" mass="81496">MSWFTDIAGRAEDFLTKMDQTAATALQNAKLPNAKTTLMSYAKSPNVGPNAGSTSGSLSKTTKSTAMSLTSSSSPKPRRSSLQNSDDKLLEFLNSPELTPPAPKRSSSLVRTARSRSPTKQTPDEDIKALDQSTAKGTEEPTVDTTSPIPTDQDVSAVDVAEQDPVVRRASIQQEELLKSAACDGDAASGDSKLEGLEQENRLLRKEVSCLNQEVATALQRAKNTDLEKKHLQSRMDHWNSQVSSSDSAIRELQARERDLSSALDAKDAQLAVLRVRLQEADQELGTKRRLVEELRTENQRLSKEQADVSQAQGQTVDALRDKLSQTEEALRKEQECHRVTQGTFHYFMVAVLVCHTTIFRLHVPKSFRRATEKFFLGTNQSTQGASQMLGVRVSRCSGSRMEGEIASLSESLTLAQRQLTEQKAHAKEATSQASSLRCSLDLARQELADYKNKAQRILQSKEKLIASLKDAASVGSSPLDLSDSEGNRSSVSAAELEATTQECEQLRAELQRTQAQADALSADFHEQESALRREVESLQEQQRALLEEVRQERHQRQDAELESRQAAQIMTKSMSTTSEAELEARLHALTESLIQKQTLVEALSTEKNSLTLQLERMERQMKESQMHGPKPHTAIAGFGQSSEDNTRARLPGMFAESPFDGTMTRKVKRAYGVIDSFSVRAGVFLRRYPLARIFILVYMGLLHFWVMIVLLTYEPEIHGPHSLTKQTGGLPKQA</sequence>